<sequence>MAFLVYIFAFAVCIWLGVNAGKLKHYTLGLLTAGISPFLLVFVFNLLYQFVFSSQPEPGIHTDSASLATVLYAFLATPGAIISLVVFHMVRNQKKNSTHKKA</sequence>
<dbReference type="Proteomes" id="UP000286934">
    <property type="component" value="Unassembled WGS sequence"/>
</dbReference>
<keyword evidence="1" id="KW-0812">Transmembrane</keyword>
<evidence type="ECO:0000256" key="1">
    <source>
        <dbReference type="SAM" id="Phobius"/>
    </source>
</evidence>
<evidence type="ECO:0000313" key="3">
    <source>
        <dbReference type="Proteomes" id="UP000286934"/>
    </source>
</evidence>
<organism evidence="2 3">
    <name type="scientific">Aliidiomarina shirensis</name>
    <dbReference type="NCBI Taxonomy" id="1048642"/>
    <lineage>
        <taxon>Bacteria</taxon>
        <taxon>Pseudomonadati</taxon>
        <taxon>Pseudomonadota</taxon>
        <taxon>Gammaproteobacteria</taxon>
        <taxon>Alteromonadales</taxon>
        <taxon>Idiomarinaceae</taxon>
        <taxon>Aliidiomarina</taxon>
    </lineage>
</organism>
<proteinExistence type="predicted"/>
<keyword evidence="3" id="KW-1185">Reference proteome</keyword>
<feature type="transmembrane region" description="Helical" evidence="1">
    <location>
        <begin position="30"/>
        <end position="51"/>
    </location>
</feature>
<evidence type="ECO:0000313" key="2">
    <source>
        <dbReference type="EMBL" id="RUO35529.1"/>
    </source>
</evidence>
<feature type="transmembrane region" description="Helical" evidence="1">
    <location>
        <begin position="6"/>
        <end position="23"/>
    </location>
</feature>
<gene>
    <name evidence="2" type="ORF">CWE13_11410</name>
</gene>
<comment type="caution">
    <text evidence="2">The sequence shown here is derived from an EMBL/GenBank/DDBJ whole genome shotgun (WGS) entry which is preliminary data.</text>
</comment>
<dbReference type="OrthoDB" id="6400579at2"/>
<name>A0A432WP90_9GAMM</name>
<keyword evidence="1" id="KW-1133">Transmembrane helix</keyword>
<keyword evidence="1" id="KW-0472">Membrane</keyword>
<dbReference type="EMBL" id="PIPP01000006">
    <property type="protein sequence ID" value="RUO35529.1"/>
    <property type="molecule type" value="Genomic_DNA"/>
</dbReference>
<reference evidence="3" key="1">
    <citation type="journal article" date="2018" name="Front. Microbiol.">
        <title>Genome-Based Analysis Reveals the Taxonomy and Diversity of the Family Idiomarinaceae.</title>
        <authorList>
            <person name="Liu Y."/>
            <person name="Lai Q."/>
            <person name="Shao Z."/>
        </authorList>
    </citation>
    <scope>NUCLEOTIDE SEQUENCE [LARGE SCALE GENOMIC DNA]</scope>
    <source>
        <strain evidence="3">AIS</strain>
    </source>
</reference>
<dbReference type="RefSeq" id="WP_126808717.1">
    <property type="nucleotide sequence ID" value="NZ_PIPP01000006.1"/>
</dbReference>
<dbReference type="AlphaFoldDB" id="A0A432WP90"/>
<accession>A0A432WP90</accession>
<feature type="transmembrane region" description="Helical" evidence="1">
    <location>
        <begin position="71"/>
        <end position="90"/>
    </location>
</feature>
<protein>
    <submittedName>
        <fullName evidence="2">Uncharacterized protein</fullName>
    </submittedName>
</protein>